<reference evidence="1" key="1">
    <citation type="submission" date="2019-04" db="EMBL/GenBank/DDBJ databases">
        <title>Microbes associate with the intestines of laboratory mice.</title>
        <authorList>
            <person name="Navarre W."/>
            <person name="Wong E."/>
            <person name="Huang K."/>
            <person name="Tropini C."/>
            <person name="Ng K."/>
            <person name="Yu B."/>
        </authorList>
    </citation>
    <scope>NUCLEOTIDE SEQUENCE</scope>
    <source>
        <strain evidence="1">NM09_H32</strain>
    </source>
</reference>
<evidence type="ECO:0000313" key="1">
    <source>
        <dbReference type="EMBL" id="TGY66932.1"/>
    </source>
</evidence>
<proteinExistence type="predicted"/>
<sequence length="183" mass="20307">MKIIQAIDSFFASFEQRLAWVETVVLGWWLWQFVWLGFMMVDLWRVRDVDALFEFYESMNRYSAGLFPRIAFAAMNAKKIASAFTPGELFLLVLSLGLVVALRKKAGYFLAGLVAGLLGWIAGWMVVGLQCVTITAALKTLSILSAGGILFCAGFVILGLFQLVILINTIGNMTNKTKIVHDS</sequence>
<evidence type="ECO:0000313" key="2">
    <source>
        <dbReference type="Proteomes" id="UP000308836"/>
    </source>
</evidence>
<name>A0AC61R9K1_9FIRM</name>
<dbReference type="Proteomes" id="UP000308836">
    <property type="component" value="Unassembled WGS sequence"/>
</dbReference>
<organism evidence="1 2">
    <name type="scientific">Dubosiella muris</name>
    <dbReference type="NCBI Taxonomy" id="3038133"/>
    <lineage>
        <taxon>Bacteria</taxon>
        <taxon>Bacillati</taxon>
        <taxon>Bacillota</taxon>
        <taxon>Erysipelotrichia</taxon>
        <taxon>Erysipelotrichales</taxon>
        <taxon>Erysipelotrichaceae</taxon>
        <taxon>Dubosiella</taxon>
    </lineage>
</organism>
<keyword evidence="2" id="KW-1185">Reference proteome</keyword>
<protein>
    <submittedName>
        <fullName evidence="1">Uncharacterized protein</fullName>
    </submittedName>
</protein>
<comment type="caution">
    <text evidence="1">The sequence shown here is derived from an EMBL/GenBank/DDBJ whole genome shotgun (WGS) entry which is preliminary data.</text>
</comment>
<gene>
    <name evidence="1" type="ORF">E5336_02290</name>
</gene>
<dbReference type="EMBL" id="SRYG01000003">
    <property type="protein sequence ID" value="TGY66932.1"/>
    <property type="molecule type" value="Genomic_DNA"/>
</dbReference>
<accession>A0AC61R9K1</accession>